<keyword evidence="2" id="KW-1003">Cell membrane</keyword>
<comment type="caution">
    <text evidence="8">The sequence shown here is derived from an EMBL/GenBank/DDBJ whole genome shotgun (WGS) entry which is preliminary data.</text>
</comment>
<dbReference type="Proteomes" id="UP000484255">
    <property type="component" value="Unassembled WGS sequence"/>
</dbReference>
<evidence type="ECO:0000256" key="6">
    <source>
        <dbReference type="SAM" id="MobiDB-lite"/>
    </source>
</evidence>
<feature type="transmembrane region" description="Helical" evidence="7">
    <location>
        <begin position="47"/>
        <end position="80"/>
    </location>
</feature>
<dbReference type="Pfam" id="PF02588">
    <property type="entry name" value="YitT_membrane"/>
    <property type="match status" value="1"/>
</dbReference>
<name>A0A7C9TPK8_9BURK</name>
<dbReference type="AlphaFoldDB" id="A0A7C9TPK8"/>
<evidence type="ECO:0000256" key="7">
    <source>
        <dbReference type="SAM" id="Phobius"/>
    </source>
</evidence>
<dbReference type="GO" id="GO:0005886">
    <property type="term" value="C:plasma membrane"/>
    <property type="evidence" value="ECO:0007669"/>
    <property type="project" value="UniProtKB-SubCell"/>
</dbReference>
<evidence type="ECO:0000256" key="1">
    <source>
        <dbReference type="ARBA" id="ARBA00004651"/>
    </source>
</evidence>
<feature type="compositionally biased region" description="Low complexity" evidence="6">
    <location>
        <begin position="17"/>
        <end position="28"/>
    </location>
</feature>
<comment type="subcellular location">
    <subcellularLocation>
        <location evidence="1">Cell membrane</location>
        <topology evidence="1">Multi-pass membrane protein</topology>
    </subcellularLocation>
</comment>
<protein>
    <submittedName>
        <fullName evidence="8">YitT family protein</fullName>
    </submittedName>
</protein>
<feature type="transmembrane region" description="Helical" evidence="7">
    <location>
        <begin position="86"/>
        <end position="104"/>
    </location>
</feature>
<feature type="transmembrane region" description="Helical" evidence="7">
    <location>
        <begin position="111"/>
        <end position="129"/>
    </location>
</feature>
<keyword evidence="4 7" id="KW-1133">Transmembrane helix</keyword>
<organism evidence="8 9">
    <name type="scientific">Ideonella livida</name>
    <dbReference type="NCBI Taxonomy" id="2707176"/>
    <lineage>
        <taxon>Bacteria</taxon>
        <taxon>Pseudomonadati</taxon>
        <taxon>Pseudomonadota</taxon>
        <taxon>Betaproteobacteria</taxon>
        <taxon>Burkholderiales</taxon>
        <taxon>Sphaerotilaceae</taxon>
        <taxon>Ideonella</taxon>
    </lineage>
</organism>
<dbReference type="EMBL" id="JAAGOH010000059">
    <property type="protein sequence ID" value="NDY94006.1"/>
    <property type="molecule type" value="Genomic_DNA"/>
</dbReference>
<sequence>MDITHKPQRVAPPPAGAAPAADTPAPVAPPAAAASARLHHSWLDDAHALIAGALFVALGLTMFGHAGLLTGGVAGVAFLLNYGTGTSLPLGFFLLNLPFFWLAWHRLGPAFTVKSLTAVTLVSVFTALAPRVVRFELLNPWVAAVLGGLLIGFGLLALLRHQASVGGVNILAQWLQHSRGWRAGHVQMGVDLVVVLAALAIVPPERLLQSVIGAVAIGAFLALNHRPGRYLGV</sequence>
<evidence type="ECO:0000256" key="2">
    <source>
        <dbReference type="ARBA" id="ARBA00022475"/>
    </source>
</evidence>
<reference evidence="8 9" key="1">
    <citation type="submission" date="2020-02" db="EMBL/GenBank/DDBJ databases">
        <title>Ideonella bacterium strain TBM-1.</title>
        <authorList>
            <person name="Chen W.-M."/>
        </authorList>
    </citation>
    <scope>NUCLEOTIDE SEQUENCE [LARGE SCALE GENOMIC DNA]</scope>
    <source>
        <strain evidence="8 9">TBM-1</strain>
    </source>
</reference>
<dbReference type="RefSeq" id="WP_163460027.1">
    <property type="nucleotide sequence ID" value="NZ_JAAGOH010000059.1"/>
</dbReference>
<feature type="transmembrane region" description="Helical" evidence="7">
    <location>
        <begin position="207"/>
        <end position="223"/>
    </location>
</feature>
<proteinExistence type="predicted"/>
<evidence type="ECO:0000313" key="9">
    <source>
        <dbReference type="Proteomes" id="UP000484255"/>
    </source>
</evidence>
<feature type="transmembrane region" description="Helical" evidence="7">
    <location>
        <begin position="180"/>
        <end position="201"/>
    </location>
</feature>
<evidence type="ECO:0000313" key="8">
    <source>
        <dbReference type="EMBL" id="NDY94006.1"/>
    </source>
</evidence>
<keyword evidence="3 7" id="KW-0812">Transmembrane</keyword>
<dbReference type="InterPro" id="IPR051461">
    <property type="entry name" value="UPF0750_membrane"/>
</dbReference>
<evidence type="ECO:0000256" key="5">
    <source>
        <dbReference type="ARBA" id="ARBA00023136"/>
    </source>
</evidence>
<dbReference type="InterPro" id="IPR003740">
    <property type="entry name" value="YitT"/>
</dbReference>
<evidence type="ECO:0000256" key="4">
    <source>
        <dbReference type="ARBA" id="ARBA00022989"/>
    </source>
</evidence>
<keyword evidence="5 7" id="KW-0472">Membrane</keyword>
<feature type="region of interest" description="Disordered" evidence="6">
    <location>
        <begin position="1"/>
        <end position="28"/>
    </location>
</feature>
<accession>A0A7C9TPK8</accession>
<gene>
    <name evidence="8" type="ORF">G3A44_22705</name>
</gene>
<dbReference type="PANTHER" id="PTHR33545">
    <property type="entry name" value="UPF0750 MEMBRANE PROTEIN YITT-RELATED"/>
    <property type="match status" value="1"/>
</dbReference>
<keyword evidence="9" id="KW-1185">Reference proteome</keyword>
<evidence type="ECO:0000256" key="3">
    <source>
        <dbReference type="ARBA" id="ARBA00022692"/>
    </source>
</evidence>
<dbReference type="PANTHER" id="PTHR33545:SF5">
    <property type="entry name" value="UPF0750 MEMBRANE PROTEIN YITT"/>
    <property type="match status" value="1"/>
</dbReference>
<feature type="transmembrane region" description="Helical" evidence="7">
    <location>
        <begin position="141"/>
        <end position="159"/>
    </location>
</feature>